<comment type="caution">
    <text evidence="1">The sequence shown here is derived from an EMBL/GenBank/DDBJ whole genome shotgun (WGS) entry which is preliminary data.</text>
</comment>
<organism evidence="1 2">
    <name type="scientific">Rhizobium fredii</name>
    <name type="common">Sinorhizobium fredii</name>
    <dbReference type="NCBI Taxonomy" id="380"/>
    <lineage>
        <taxon>Bacteria</taxon>
        <taxon>Pseudomonadati</taxon>
        <taxon>Pseudomonadota</taxon>
        <taxon>Alphaproteobacteria</taxon>
        <taxon>Hyphomicrobiales</taxon>
        <taxon>Rhizobiaceae</taxon>
        <taxon>Sinorhizobium/Ensifer group</taxon>
        <taxon>Sinorhizobium</taxon>
    </lineage>
</organism>
<dbReference type="AlphaFoldDB" id="A0A2A6LVE9"/>
<evidence type="ECO:0000313" key="1">
    <source>
        <dbReference type="EMBL" id="PDT46531.1"/>
    </source>
</evidence>
<proteinExistence type="predicted"/>
<reference evidence="1 2" key="1">
    <citation type="submission" date="2017-09" db="EMBL/GenBank/DDBJ databases">
        <title>Comparative genomics of rhizobia isolated from Phaseolus vulgaris in China.</title>
        <authorList>
            <person name="Tong W."/>
        </authorList>
    </citation>
    <scope>NUCLEOTIDE SEQUENCE [LARGE SCALE GENOMIC DNA]</scope>
    <source>
        <strain evidence="1 2">PCH1</strain>
    </source>
</reference>
<accession>A0A2A6LVE9</accession>
<protein>
    <submittedName>
        <fullName evidence="1">Uncharacterized protein</fullName>
    </submittedName>
</protein>
<gene>
    <name evidence="1" type="ORF">CO661_18260</name>
</gene>
<dbReference type="EMBL" id="NWTC01000013">
    <property type="protein sequence ID" value="PDT46531.1"/>
    <property type="molecule type" value="Genomic_DNA"/>
</dbReference>
<evidence type="ECO:0000313" key="2">
    <source>
        <dbReference type="Proteomes" id="UP000220353"/>
    </source>
</evidence>
<name>A0A2A6LVE9_RHIFR</name>
<dbReference type="Proteomes" id="UP000220353">
    <property type="component" value="Unassembled WGS sequence"/>
</dbReference>
<sequence>MAGDGSLIEAAERALRSTDFGGPVTLSGEQQPCILRSAAGKYIVLCPYGEHAALSLDHEAFDHETLRLQLDRKRWLR</sequence>